<feature type="transmembrane region" description="Helical" evidence="1">
    <location>
        <begin position="87"/>
        <end position="107"/>
    </location>
</feature>
<comment type="caution">
    <text evidence="2">The sequence shown here is derived from an EMBL/GenBank/DDBJ whole genome shotgun (WGS) entry which is preliminary data.</text>
</comment>
<keyword evidence="1" id="KW-0472">Membrane</keyword>
<reference evidence="2 3" key="1">
    <citation type="submission" date="2020-04" db="EMBL/GenBank/DDBJ databases">
        <title>Plant Genome Project.</title>
        <authorList>
            <person name="Zhang R.-G."/>
        </authorList>
    </citation>
    <scope>NUCLEOTIDE SEQUENCE [LARGE SCALE GENOMIC DNA]</scope>
    <source>
        <strain evidence="2">YNK0</strain>
        <tissue evidence="2">Leaf</tissue>
    </source>
</reference>
<proteinExistence type="predicted"/>
<dbReference type="Proteomes" id="UP000655225">
    <property type="component" value="Unassembled WGS sequence"/>
</dbReference>
<keyword evidence="1" id="KW-0812">Transmembrane</keyword>
<keyword evidence="3" id="KW-1185">Reference proteome</keyword>
<protein>
    <submittedName>
        <fullName evidence="2">Uncharacterized protein</fullName>
    </submittedName>
</protein>
<organism evidence="2 3">
    <name type="scientific">Tetracentron sinense</name>
    <name type="common">Spur-leaf</name>
    <dbReference type="NCBI Taxonomy" id="13715"/>
    <lineage>
        <taxon>Eukaryota</taxon>
        <taxon>Viridiplantae</taxon>
        <taxon>Streptophyta</taxon>
        <taxon>Embryophyta</taxon>
        <taxon>Tracheophyta</taxon>
        <taxon>Spermatophyta</taxon>
        <taxon>Magnoliopsida</taxon>
        <taxon>Trochodendrales</taxon>
        <taxon>Trochodendraceae</taxon>
        <taxon>Tetracentron</taxon>
    </lineage>
</organism>
<dbReference type="EMBL" id="JABCRI010000002">
    <property type="protein sequence ID" value="KAF8410649.1"/>
    <property type="molecule type" value="Genomic_DNA"/>
</dbReference>
<evidence type="ECO:0000313" key="3">
    <source>
        <dbReference type="Proteomes" id="UP000655225"/>
    </source>
</evidence>
<accession>A0A834ZN99</accession>
<evidence type="ECO:0000256" key="1">
    <source>
        <dbReference type="SAM" id="Phobius"/>
    </source>
</evidence>
<sequence length="201" mass="22551">MGMAVSNRAASSIYGGEEWRSSDDLGSSNFCFPRVSFLDLSGLQRRTKLLSGLGLFHFAVVAAFSVFYLVIEFDIVIWIGFECWDLRLFLSSSASITLFLFIVLNLLRFCYDCSSFSCLYWNSNLNLQYVGGQRHFDRSSKEINGKEKQYTNMAGEEALSMVNAGIATVRSAVVHEASHLSMEFIEASDISEQIVAIKRLD</sequence>
<keyword evidence="1" id="KW-1133">Transmembrane helix</keyword>
<name>A0A834ZN99_TETSI</name>
<dbReference type="AlphaFoldDB" id="A0A834ZN99"/>
<feature type="transmembrane region" description="Helical" evidence="1">
    <location>
        <begin position="55"/>
        <end position="81"/>
    </location>
</feature>
<evidence type="ECO:0000313" key="2">
    <source>
        <dbReference type="EMBL" id="KAF8410649.1"/>
    </source>
</evidence>
<gene>
    <name evidence="2" type="ORF">HHK36_003181</name>
</gene>